<evidence type="ECO:0000259" key="9">
    <source>
        <dbReference type="Pfam" id="PF01370"/>
    </source>
</evidence>
<dbReference type="InterPro" id="IPR036291">
    <property type="entry name" value="NAD(P)-bd_dom_sf"/>
</dbReference>
<dbReference type="FunFam" id="3.40.50.720:FF:000157">
    <property type="entry name" value="Quinoid dihydropteridine reductase"/>
    <property type="match status" value="1"/>
</dbReference>
<evidence type="ECO:0000256" key="5">
    <source>
        <dbReference type="ARBA" id="ARBA00023007"/>
    </source>
</evidence>
<evidence type="ECO:0000256" key="8">
    <source>
        <dbReference type="ARBA" id="ARBA00041348"/>
    </source>
</evidence>
<dbReference type="PRINTS" id="PR00081">
    <property type="entry name" value="GDHRDH"/>
</dbReference>
<evidence type="ECO:0000256" key="2">
    <source>
        <dbReference type="ARBA" id="ARBA00011738"/>
    </source>
</evidence>
<comment type="subunit">
    <text evidence="2">Homodimer.</text>
</comment>
<organism evidence="10 11">
    <name type="scientific">Bodo saltans</name>
    <name type="common">Flagellated protozoan</name>
    <dbReference type="NCBI Taxonomy" id="75058"/>
    <lineage>
        <taxon>Eukaryota</taxon>
        <taxon>Discoba</taxon>
        <taxon>Euglenozoa</taxon>
        <taxon>Kinetoplastea</taxon>
        <taxon>Metakinetoplastina</taxon>
        <taxon>Eubodonida</taxon>
        <taxon>Bodonidae</taxon>
        <taxon>Bodo</taxon>
    </lineage>
</organism>
<dbReference type="GO" id="GO:0004155">
    <property type="term" value="F:6,7-dihydropteridine reductase activity"/>
    <property type="evidence" value="ECO:0007669"/>
    <property type="project" value="UniProtKB-EC"/>
</dbReference>
<evidence type="ECO:0000256" key="3">
    <source>
        <dbReference type="ARBA" id="ARBA00022857"/>
    </source>
</evidence>
<dbReference type="GO" id="GO:0070404">
    <property type="term" value="F:NADH binding"/>
    <property type="evidence" value="ECO:0007669"/>
    <property type="project" value="TreeGrafter"/>
</dbReference>
<keyword evidence="3" id="KW-0521">NADP</keyword>
<dbReference type="EMBL" id="CYKH01000241">
    <property type="protein sequence ID" value="CUF10597.1"/>
    <property type="molecule type" value="Genomic_DNA"/>
</dbReference>
<dbReference type="GO" id="GO:0006559">
    <property type="term" value="P:L-phenylalanine catabolic process"/>
    <property type="evidence" value="ECO:0007669"/>
    <property type="project" value="TreeGrafter"/>
</dbReference>
<dbReference type="Proteomes" id="UP000051952">
    <property type="component" value="Unassembled WGS sequence"/>
</dbReference>
<evidence type="ECO:0000256" key="6">
    <source>
        <dbReference type="ARBA" id="ARBA00039153"/>
    </source>
</evidence>
<gene>
    <name evidence="10" type="ORF">BSAL_00355</name>
</gene>
<dbReference type="EC" id="1.5.1.34" evidence="6"/>
<evidence type="ECO:0000313" key="11">
    <source>
        <dbReference type="Proteomes" id="UP000051952"/>
    </source>
</evidence>
<evidence type="ECO:0000313" key="10">
    <source>
        <dbReference type="EMBL" id="CUF10597.1"/>
    </source>
</evidence>
<dbReference type="OrthoDB" id="1204at2759"/>
<dbReference type="VEuPathDB" id="TriTrypDB:BSAL_00355"/>
<dbReference type="InterPro" id="IPR001509">
    <property type="entry name" value="Epimerase_deHydtase"/>
</dbReference>
<dbReference type="PANTHER" id="PTHR15104">
    <property type="entry name" value="DIHYDROPTERIDINE REDUCTASE"/>
    <property type="match status" value="1"/>
</dbReference>
<dbReference type="InterPro" id="IPR002347">
    <property type="entry name" value="SDR_fam"/>
</dbReference>
<dbReference type="PANTHER" id="PTHR15104:SF0">
    <property type="entry name" value="DIHYDROPTERIDINE REDUCTASE"/>
    <property type="match status" value="1"/>
</dbReference>
<dbReference type="GO" id="GO:0005737">
    <property type="term" value="C:cytoplasm"/>
    <property type="evidence" value="ECO:0007669"/>
    <property type="project" value="TreeGrafter"/>
</dbReference>
<evidence type="ECO:0000256" key="7">
    <source>
        <dbReference type="ARBA" id="ARBA00039520"/>
    </source>
</evidence>
<keyword evidence="4" id="KW-0560">Oxidoreductase</keyword>
<reference evidence="11" key="1">
    <citation type="submission" date="2015-09" db="EMBL/GenBank/DDBJ databases">
        <authorList>
            <consortium name="Pathogen Informatics"/>
        </authorList>
    </citation>
    <scope>NUCLEOTIDE SEQUENCE [LARGE SCALE GENOMIC DNA]</scope>
    <source>
        <strain evidence="11">Lake Konstanz</strain>
    </source>
</reference>
<evidence type="ECO:0000256" key="4">
    <source>
        <dbReference type="ARBA" id="ARBA00023002"/>
    </source>
</evidence>
<keyword evidence="5" id="KW-0783">Tetrahydrobiopterin biosynthesis</keyword>
<evidence type="ECO:0000256" key="1">
    <source>
        <dbReference type="ARBA" id="ARBA00006484"/>
    </source>
</evidence>
<dbReference type="GO" id="GO:0006729">
    <property type="term" value="P:tetrahydrobiopterin biosynthetic process"/>
    <property type="evidence" value="ECO:0007669"/>
    <property type="project" value="UniProtKB-KW"/>
</dbReference>
<proteinExistence type="inferred from homology"/>
<protein>
    <recommendedName>
        <fullName evidence="7">Dihydropteridine reductase</fullName>
        <ecNumber evidence="6">1.5.1.34</ecNumber>
    </recommendedName>
    <alternativeName>
        <fullName evidence="8">Quinoid dihydropteridine reductase</fullName>
    </alternativeName>
</protein>
<dbReference type="AlphaFoldDB" id="A0A0S4IVE4"/>
<dbReference type="Gene3D" id="3.40.50.720">
    <property type="entry name" value="NAD(P)-binding Rossmann-like Domain"/>
    <property type="match status" value="1"/>
</dbReference>
<dbReference type="SUPFAM" id="SSF51735">
    <property type="entry name" value="NAD(P)-binding Rossmann-fold domains"/>
    <property type="match status" value="1"/>
</dbReference>
<comment type="similarity">
    <text evidence="1">Belongs to the short-chain dehydrogenases/reductases (SDR) family.</text>
</comment>
<keyword evidence="11" id="KW-1185">Reference proteome</keyword>
<dbReference type="OMA" id="KNYWVGS"/>
<dbReference type="Pfam" id="PF01370">
    <property type="entry name" value="Epimerase"/>
    <property type="match status" value="1"/>
</dbReference>
<dbReference type="GO" id="GO:0070402">
    <property type="term" value="F:NADPH binding"/>
    <property type="evidence" value="ECO:0007669"/>
    <property type="project" value="TreeGrafter"/>
</dbReference>
<name>A0A0S4IVE4_BODSA</name>
<feature type="domain" description="NAD-dependent epimerase/dehydratase" evidence="9">
    <location>
        <begin position="25"/>
        <end position="181"/>
    </location>
</feature>
<accession>A0A0S4IVE4</accession>
<sequence length="267" mass="27884">MFCEVLVVVTVQEQPHIYHIMSRTALVLGANGALGKDVIRAFASKKWQIFGADVSAPSSDIHKFLLSSTVLKPEWSIEELQNALLKETAQNKFDAVVNVAGGWAGGSVADASTAAATELMLRQSVWTSVAAAHIASVRGNENVFCALTGSAAAAAGGTAGMVGYGLAKAAVHHLVSSVAADPSKMPKGSTVIGVLPVTLDTPGNRAGMPDADFSAWTPTMTVAELLVKWSEGISRPENGTLASWETKAGKSDTVSISFTRADAKRLF</sequence>